<proteinExistence type="predicted"/>
<dbReference type="EMBL" id="CP001968">
    <property type="protein sequence ID" value="ADD68746.1"/>
    <property type="molecule type" value="Genomic_DNA"/>
</dbReference>
<dbReference type="STRING" id="522772.Dacet_1467"/>
<dbReference type="Proteomes" id="UP000002012">
    <property type="component" value="Chromosome"/>
</dbReference>
<keyword evidence="3" id="KW-1185">Reference proteome</keyword>
<gene>
    <name evidence="1" type="ordered locus">Dacet_1467</name>
    <name evidence="2" type="ordered locus">Dacet_1983</name>
</gene>
<dbReference type="OrthoDB" id="5447244at2"/>
<accession>D4H1I6</accession>
<protein>
    <submittedName>
        <fullName evidence="2">Uncharacterized protein</fullName>
    </submittedName>
</protein>
<sequence length="411" mass="47436">MMNRYSIQIFAEVELRDYLEQKKASIVDSIEKESDDYLLNVNEVDYIKYKTEEAKIEPLKIHVDQIYASSSEQMIPAEYFPNTFFVRQGEKYKKDVIRFHMPFSGNSYLLKCKPSTRILWSTGIEISGQEFTFEIINFSNDVAKITIDKDSKIRDIMKQLVNVTKDIDQYNSGIETQVKNAFDSRKKKILSKNNILASLGVPIKKATNVPQTFAVPTQGIRKKIPISRPQVHEAGYTPEPSLDLTTYNSILKLIHDVGKEFERLPSLYCDKEEEHLRDHFLMMLEPNFEGSATGETFNKKGKTDILLRHDGKNVFIAECKFWKGSKAFLDTISQLLGYLSWRDSKAAVIMFVQNKDFTSVLNSVKVAVTEHPNFIELKVMKDETWLNCTVHLNGDRNRLVYLAVMLYHLPK</sequence>
<dbReference type="InParanoid" id="D4H1I6"/>
<dbReference type="RefSeq" id="WP_013010757.1">
    <property type="nucleotide sequence ID" value="NC_013943.1"/>
</dbReference>
<organism evidence="2 3">
    <name type="scientific">Denitrovibrio acetiphilus (strain DSM 12809 / NBRC 114555 / N2460)</name>
    <dbReference type="NCBI Taxonomy" id="522772"/>
    <lineage>
        <taxon>Bacteria</taxon>
        <taxon>Pseudomonadati</taxon>
        <taxon>Deferribacterota</taxon>
        <taxon>Deferribacteres</taxon>
        <taxon>Deferribacterales</taxon>
        <taxon>Geovibrionaceae</taxon>
        <taxon>Denitrovibrio</taxon>
    </lineage>
</organism>
<dbReference type="eggNOG" id="ENOG502Z9Z0">
    <property type="taxonomic scope" value="Bacteria"/>
</dbReference>
<dbReference type="HOGENOM" id="CLU_054942_0_0_0"/>
<evidence type="ECO:0000313" key="2">
    <source>
        <dbReference type="EMBL" id="ADD68746.1"/>
    </source>
</evidence>
<dbReference type="AlphaFoldDB" id="D4H1I6"/>
<evidence type="ECO:0000313" key="3">
    <source>
        <dbReference type="Proteomes" id="UP000002012"/>
    </source>
</evidence>
<evidence type="ECO:0000313" key="1">
    <source>
        <dbReference type="EMBL" id="ADD68237.1"/>
    </source>
</evidence>
<dbReference type="KEGG" id="dap:Dacet_1983"/>
<dbReference type="PaxDb" id="522772-Dacet_1467"/>
<dbReference type="EMBL" id="CP001968">
    <property type="protein sequence ID" value="ADD68237.1"/>
    <property type="molecule type" value="Genomic_DNA"/>
</dbReference>
<reference evidence="2 3" key="1">
    <citation type="journal article" date="2010" name="Stand. Genomic Sci.">
        <title>Complete genome sequence of Denitrovibrio acetiphilus type strain (N2460).</title>
        <authorList>
            <person name="Kiss H."/>
            <person name="Lang E."/>
            <person name="Lapidus A."/>
            <person name="Copeland A."/>
            <person name="Nolan M."/>
            <person name="Glavina Del Rio T."/>
            <person name="Chen F."/>
            <person name="Lucas S."/>
            <person name="Tice H."/>
            <person name="Cheng J.F."/>
            <person name="Han C."/>
            <person name="Goodwin L."/>
            <person name="Pitluck S."/>
            <person name="Liolios K."/>
            <person name="Pati A."/>
            <person name="Ivanova N."/>
            <person name="Mavromatis K."/>
            <person name="Chen A."/>
            <person name="Palaniappan K."/>
            <person name="Land M."/>
            <person name="Hauser L."/>
            <person name="Chang Y.J."/>
            <person name="Jeffries C.D."/>
            <person name="Detter J.C."/>
            <person name="Brettin T."/>
            <person name="Spring S."/>
            <person name="Rohde M."/>
            <person name="Goker M."/>
            <person name="Woyke T."/>
            <person name="Bristow J."/>
            <person name="Eisen J.A."/>
            <person name="Markowitz V."/>
            <person name="Hugenholtz P."/>
            <person name="Kyrpides N.C."/>
            <person name="Klenk H.P."/>
        </authorList>
    </citation>
    <scope>NUCLEOTIDE SEQUENCE [LARGE SCALE GENOMIC DNA]</scope>
    <source>
        <strain evidence="2">DSM 12809</strain>
        <strain evidence="3">DSM 12809 / NBRC 114555 / N2460</strain>
    </source>
</reference>
<name>D4H1I6_DENA2</name>
<dbReference type="KEGG" id="dap:Dacet_1467"/>